<sequence length="79" mass="9099">MEESPQGEETEPTGRRDHREKRQTCSSLAHWRYQESSPFGRHLGMPRGSLYGWGRSLPRLTALGLTWYLQTGNILNNVL</sequence>
<keyword evidence="3" id="KW-1185">Reference proteome</keyword>
<comment type="caution">
    <text evidence="2">The sequence shown here is derived from an EMBL/GenBank/DDBJ whole genome shotgun (WGS) entry which is preliminary data.</text>
</comment>
<evidence type="ECO:0000313" key="2">
    <source>
        <dbReference type="EMBL" id="KAG8450054.1"/>
    </source>
</evidence>
<feature type="compositionally biased region" description="Acidic residues" evidence="1">
    <location>
        <begin position="1"/>
        <end position="11"/>
    </location>
</feature>
<evidence type="ECO:0000256" key="1">
    <source>
        <dbReference type="SAM" id="MobiDB-lite"/>
    </source>
</evidence>
<dbReference type="AlphaFoldDB" id="A0A8T2K2Q5"/>
<feature type="region of interest" description="Disordered" evidence="1">
    <location>
        <begin position="1"/>
        <end position="27"/>
    </location>
</feature>
<gene>
    <name evidence="2" type="ORF">GDO86_016661</name>
</gene>
<proteinExistence type="predicted"/>
<protein>
    <submittedName>
        <fullName evidence="2">Uncharacterized protein</fullName>
    </submittedName>
</protein>
<accession>A0A8T2K2Q5</accession>
<name>A0A8T2K2Q5_9PIPI</name>
<reference evidence="2" key="1">
    <citation type="thesis" date="2020" institute="ProQuest LLC" country="789 East Eisenhower Parkway, Ann Arbor, MI, USA">
        <title>Comparative Genomics and Chromosome Evolution.</title>
        <authorList>
            <person name="Mudd A.B."/>
        </authorList>
    </citation>
    <scope>NUCLEOTIDE SEQUENCE</scope>
    <source>
        <strain evidence="2">Female2</strain>
        <tissue evidence="2">Blood</tissue>
    </source>
</reference>
<dbReference type="EMBL" id="JAACNH010000003">
    <property type="protein sequence ID" value="KAG8450054.1"/>
    <property type="molecule type" value="Genomic_DNA"/>
</dbReference>
<feature type="compositionally biased region" description="Basic and acidic residues" evidence="1">
    <location>
        <begin position="12"/>
        <end position="23"/>
    </location>
</feature>
<organism evidence="2 3">
    <name type="scientific">Hymenochirus boettgeri</name>
    <name type="common">Congo dwarf clawed frog</name>
    <dbReference type="NCBI Taxonomy" id="247094"/>
    <lineage>
        <taxon>Eukaryota</taxon>
        <taxon>Metazoa</taxon>
        <taxon>Chordata</taxon>
        <taxon>Craniata</taxon>
        <taxon>Vertebrata</taxon>
        <taxon>Euteleostomi</taxon>
        <taxon>Amphibia</taxon>
        <taxon>Batrachia</taxon>
        <taxon>Anura</taxon>
        <taxon>Pipoidea</taxon>
        <taxon>Pipidae</taxon>
        <taxon>Pipinae</taxon>
        <taxon>Hymenochirus</taxon>
    </lineage>
</organism>
<evidence type="ECO:0000313" key="3">
    <source>
        <dbReference type="Proteomes" id="UP000812440"/>
    </source>
</evidence>
<dbReference type="Proteomes" id="UP000812440">
    <property type="component" value="Chromosome 8_10"/>
</dbReference>